<keyword evidence="1" id="KW-0479">Metal-binding</keyword>
<feature type="domain" description="C2H2-type" evidence="6">
    <location>
        <begin position="27"/>
        <end position="54"/>
    </location>
</feature>
<feature type="non-terminal residue" evidence="7">
    <location>
        <position position="1"/>
    </location>
</feature>
<proteinExistence type="predicted"/>
<comment type="caution">
    <text evidence="7">The sequence shown here is derived from an EMBL/GenBank/DDBJ whole genome shotgun (WGS) entry which is preliminary data.</text>
</comment>
<feature type="non-terminal residue" evidence="7">
    <location>
        <position position="54"/>
    </location>
</feature>
<dbReference type="Gene3D" id="3.30.160.60">
    <property type="entry name" value="Classic Zinc Finger"/>
    <property type="match status" value="1"/>
</dbReference>
<accession>A0A850YXL3</accession>
<dbReference type="Proteomes" id="UP000628412">
    <property type="component" value="Unassembled WGS sequence"/>
</dbReference>
<dbReference type="AlphaFoldDB" id="A0A850YXL3"/>
<dbReference type="PANTHER" id="PTHR23226:SF54">
    <property type="entry name" value="ZINC FINGER PROTEIN 232"/>
    <property type="match status" value="1"/>
</dbReference>
<evidence type="ECO:0000256" key="2">
    <source>
        <dbReference type="ARBA" id="ARBA00022737"/>
    </source>
</evidence>
<dbReference type="PROSITE" id="PS00028">
    <property type="entry name" value="ZINC_FINGER_C2H2_1"/>
    <property type="match status" value="1"/>
</dbReference>
<sequence>CQDGGQSSIQSSDLVVLELFHTGEMCYTCLECGKSFRWSCYLIQHQKIHRGEQP</sequence>
<dbReference type="GO" id="GO:0008270">
    <property type="term" value="F:zinc ion binding"/>
    <property type="evidence" value="ECO:0007669"/>
    <property type="project" value="UniProtKB-KW"/>
</dbReference>
<evidence type="ECO:0000256" key="3">
    <source>
        <dbReference type="ARBA" id="ARBA00022771"/>
    </source>
</evidence>
<evidence type="ECO:0000313" key="8">
    <source>
        <dbReference type="Proteomes" id="UP000628412"/>
    </source>
</evidence>
<organism evidence="7 8">
    <name type="scientific">Aegithalos caudatus</name>
    <name type="common">Long-tailed tit</name>
    <name type="synonym">Acredula caudata</name>
    <dbReference type="NCBI Taxonomy" id="73327"/>
    <lineage>
        <taxon>Eukaryota</taxon>
        <taxon>Metazoa</taxon>
        <taxon>Chordata</taxon>
        <taxon>Craniata</taxon>
        <taxon>Vertebrata</taxon>
        <taxon>Euteleostomi</taxon>
        <taxon>Archelosauria</taxon>
        <taxon>Archosauria</taxon>
        <taxon>Dinosauria</taxon>
        <taxon>Saurischia</taxon>
        <taxon>Theropoda</taxon>
        <taxon>Coelurosauria</taxon>
        <taxon>Aves</taxon>
        <taxon>Neognathae</taxon>
        <taxon>Neoaves</taxon>
        <taxon>Telluraves</taxon>
        <taxon>Australaves</taxon>
        <taxon>Passeriformes</taxon>
        <taxon>Sylvioidea</taxon>
        <taxon>Aegithalidae</taxon>
        <taxon>Aegithalos</taxon>
    </lineage>
</organism>
<dbReference type="SUPFAM" id="SSF57667">
    <property type="entry name" value="beta-beta-alpha zinc fingers"/>
    <property type="match status" value="1"/>
</dbReference>
<name>A0A850YXL3_AEGCA</name>
<keyword evidence="8" id="KW-1185">Reference proteome</keyword>
<dbReference type="GO" id="GO:0000981">
    <property type="term" value="F:DNA-binding transcription factor activity, RNA polymerase II-specific"/>
    <property type="evidence" value="ECO:0007669"/>
    <property type="project" value="TreeGrafter"/>
</dbReference>
<evidence type="ECO:0000256" key="4">
    <source>
        <dbReference type="ARBA" id="ARBA00022833"/>
    </source>
</evidence>
<dbReference type="GO" id="GO:0000978">
    <property type="term" value="F:RNA polymerase II cis-regulatory region sequence-specific DNA binding"/>
    <property type="evidence" value="ECO:0007669"/>
    <property type="project" value="TreeGrafter"/>
</dbReference>
<dbReference type="SMART" id="SM00355">
    <property type="entry name" value="ZnF_C2H2"/>
    <property type="match status" value="1"/>
</dbReference>
<evidence type="ECO:0000259" key="6">
    <source>
        <dbReference type="PROSITE" id="PS50157"/>
    </source>
</evidence>
<keyword evidence="2" id="KW-0677">Repeat</keyword>
<reference evidence="7" key="1">
    <citation type="submission" date="2019-10" db="EMBL/GenBank/DDBJ databases">
        <title>Bird 10,000 Genomes (B10K) Project - Family phase.</title>
        <authorList>
            <person name="Zhang G."/>
        </authorList>
    </citation>
    <scope>NUCLEOTIDE SEQUENCE</scope>
    <source>
        <strain evidence="7">B10K-DU-002-10</strain>
        <tissue evidence="7">Muscle</tissue>
    </source>
</reference>
<dbReference type="FunFam" id="3.30.160.60:FF:002190">
    <property type="entry name" value="Zinc finger protein 658"/>
    <property type="match status" value="1"/>
</dbReference>
<evidence type="ECO:0000256" key="1">
    <source>
        <dbReference type="ARBA" id="ARBA00022723"/>
    </source>
</evidence>
<gene>
    <name evidence="7" type="primary">Znf787</name>
    <name evidence="7" type="ORF">AEGCAU_R01441</name>
</gene>
<evidence type="ECO:0000256" key="5">
    <source>
        <dbReference type="PROSITE-ProRule" id="PRU00042"/>
    </source>
</evidence>
<dbReference type="EMBL" id="WEIU01020360">
    <property type="protein sequence ID" value="NWH93959.1"/>
    <property type="molecule type" value="Genomic_DNA"/>
</dbReference>
<dbReference type="InterPro" id="IPR036236">
    <property type="entry name" value="Znf_C2H2_sf"/>
</dbReference>
<keyword evidence="4" id="KW-0862">Zinc</keyword>
<dbReference type="InterPro" id="IPR013087">
    <property type="entry name" value="Znf_C2H2_type"/>
</dbReference>
<dbReference type="PANTHER" id="PTHR23226">
    <property type="entry name" value="ZINC FINGER AND SCAN DOMAIN-CONTAINING"/>
    <property type="match status" value="1"/>
</dbReference>
<evidence type="ECO:0000313" key="7">
    <source>
        <dbReference type="EMBL" id="NWH93959.1"/>
    </source>
</evidence>
<dbReference type="PROSITE" id="PS50157">
    <property type="entry name" value="ZINC_FINGER_C2H2_2"/>
    <property type="match status" value="1"/>
</dbReference>
<keyword evidence="3 5" id="KW-0863">Zinc-finger</keyword>
<protein>
    <submittedName>
        <fullName evidence="7">ZN787 protein</fullName>
    </submittedName>
</protein>